<sequence length="151" mass="18053">MSRNSIIKNLLKNLAFLLFYVFYITLSSIDTILPPLLGVLFAKYIQDTRQRNLIGLFCVFVCTLFFEVEKSSLLGVLFLLFVFLFYLVHRLKLVLHEEGYFFNLIYVFLPYVFYFFFLQAFSVLSGHRPISIDFVIFWYFFAESVIILWKR</sequence>
<name>D3UIS8_HELM1</name>
<proteinExistence type="predicted"/>
<evidence type="ECO:0000313" key="3">
    <source>
        <dbReference type="Proteomes" id="UP000001522"/>
    </source>
</evidence>
<evidence type="ECO:0000313" key="2">
    <source>
        <dbReference type="EMBL" id="CBG40403.1"/>
    </source>
</evidence>
<feature type="transmembrane region" description="Helical" evidence="1">
    <location>
        <begin position="100"/>
        <end position="124"/>
    </location>
</feature>
<dbReference type="KEGG" id="hms:HMU11480"/>
<feature type="transmembrane region" description="Helical" evidence="1">
    <location>
        <begin position="20"/>
        <end position="42"/>
    </location>
</feature>
<feature type="transmembrane region" description="Helical" evidence="1">
    <location>
        <begin position="72"/>
        <end position="88"/>
    </location>
</feature>
<dbReference type="AlphaFoldDB" id="D3UIS8"/>
<protein>
    <submittedName>
        <fullName evidence="2">Putative inner membrane protein</fullName>
    </submittedName>
</protein>
<feature type="transmembrane region" description="Helical" evidence="1">
    <location>
        <begin position="49"/>
        <end position="66"/>
    </location>
</feature>
<accession>D3UIS8</accession>
<gene>
    <name evidence="2" type="ordered locus">HMU11480</name>
</gene>
<keyword evidence="1" id="KW-1133">Transmembrane helix</keyword>
<keyword evidence="1" id="KW-0472">Membrane</keyword>
<reference evidence="2 3" key="1">
    <citation type="journal article" date="2010" name="BMC Genomics">
        <title>Comparative genomics and proteomics of Helicobacter mustelae, an ulcerogenic and carcinogenic gastric pathogen.</title>
        <authorList>
            <person name="O'Toole P.W."/>
            <person name="Snelling W.J."/>
            <person name="Canchaya C."/>
            <person name="Forde B.M."/>
            <person name="Hardie K.R."/>
            <person name="Josenhans C."/>
            <person name="Graham R.L.J."/>
            <person name="McMullan G."/>
            <person name="Parkhill J."/>
            <person name="Belda E."/>
            <person name="Bentley S.D."/>
        </authorList>
    </citation>
    <scope>NUCLEOTIDE SEQUENCE [LARGE SCALE GENOMIC DNA]</scope>
    <source>
        <strain evidence="3">ATCC 43772 / LMG 18044 / NCTC 12198 / 12198</strain>
    </source>
</reference>
<dbReference type="Proteomes" id="UP000001522">
    <property type="component" value="Chromosome"/>
</dbReference>
<evidence type="ECO:0000256" key="1">
    <source>
        <dbReference type="SAM" id="Phobius"/>
    </source>
</evidence>
<dbReference type="STRING" id="679897.HMU11480"/>
<keyword evidence="1" id="KW-0812">Transmembrane</keyword>
<feature type="transmembrane region" description="Helical" evidence="1">
    <location>
        <begin position="130"/>
        <end position="149"/>
    </location>
</feature>
<dbReference type="HOGENOM" id="CLU_1728839_0_0_7"/>
<keyword evidence="3" id="KW-1185">Reference proteome</keyword>
<organism evidence="2 3">
    <name type="scientific">Helicobacter mustelae (strain ATCC 43772 / CCUG 25715 / CIP 103759 / LMG 18044 / NCTC 12198 / R85-136P)</name>
    <name type="common">Campylobacter mustelae</name>
    <dbReference type="NCBI Taxonomy" id="679897"/>
    <lineage>
        <taxon>Bacteria</taxon>
        <taxon>Pseudomonadati</taxon>
        <taxon>Campylobacterota</taxon>
        <taxon>Epsilonproteobacteria</taxon>
        <taxon>Campylobacterales</taxon>
        <taxon>Helicobacteraceae</taxon>
        <taxon>Helicobacter</taxon>
    </lineage>
</organism>
<dbReference type="EMBL" id="FN555004">
    <property type="protein sequence ID" value="CBG40403.1"/>
    <property type="molecule type" value="Genomic_DNA"/>
</dbReference>